<feature type="region of interest" description="Disordered" evidence="1">
    <location>
        <begin position="43"/>
        <end position="81"/>
    </location>
</feature>
<proteinExistence type="predicted"/>
<feature type="compositionally biased region" description="Basic and acidic residues" evidence="1">
    <location>
        <begin position="52"/>
        <end position="81"/>
    </location>
</feature>
<name>A0A9P5UB77_9AGAR</name>
<comment type="caution">
    <text evidence="2">The sequence shown here is derived from an EMBL/GenBank/DDBJ whole genome shotgun (WGS) entry which is preliminary data.</text>
</comment>
<protein>
    <submittedName>
        <fullName evidence="2">Uncharacterized protein</fullName>
    </submittedName>
</protein>
<evidence type="ECO:0000313" key="2">
    <source>
        <dbReference type="EMBL" id="KAF9072797.1"/>
    </source>
</evidence>
<dbReference type="EMBL" id="JADNRY010000022">
    <property type="protein sequence ID" value="KAF9072797.1"/>
    <property type="molecule type" value="Genomic_DNA"/>
</dbReference>
<gene>
    <name evidence="2" type="ORF">BDP27DRAFT_389142</name>
</gene>
<reference evidence="2" key="1">
    <citation type="submission" date="2020-11" db="EMBL/GenBank/DDBJ databases">
        <authorList>
            <consortium name="DOE Joint Genome Institute"/>
            <person name="Ahrendt S."/>
            <person name="Riley R."/>
            <person name="Andreopoulos W."/>
            <person name="Labutti K."/>
            <person name="Pangilinan J."/>
            <person name="Ruiz-Duenas F.J."/>
            <person name="Barrasa J.M."/>
            <person name="Sanchez-Garcia M."/>
            <person name="Camarero S."/>
            <person name="Miyauchi S."/>
            <person name="Serrano A."/>
            <person name="Linde D."/>
            <person name="Babiker R."/>
            <person name="Drula E."/>
            <person name="Ayuso-Fernandez I."/>
            <person name="Pacheco R."/>
            <person name="Padilla G."/>
            <person name="Ferreira P."/>
            <person name="Barriuso J."/>
            <person name="Kellner H."/>
            <person name="Castanera R."/>
            <person name="Alfaro M."/>
            <person name="Ramirez L."/>
            <person name="Pisabarro A.G."/>
            <person name="Kuo A."/>
            <person name="Tritt A."/>
            <person name="Lipzen A."/>
            <person name="He G."/>
            <person name="Yan M."/>
            <person name="Ng V."/>
            <person name="Cullen D."/>
            <person name="Martin F."/>
            <person name="Rosso M.-N."/>
            <person name="Henrissat B."/>
            <person name="Hibbett D."/>
            <person name="Martinez A.T."/>
            <person name="Grigoriev I.V."/>
        </authorList>
    </citation>
    <scope>NUCLEOTIDE SEQUENCE</scope>
    <source>
        <strain evidence="2">AH 40177</strain>
    </source>
</reference>
<keyword evidence="3" id="KW-1185">Reference proteome</keyword>
<organism evidence="2 3">
    <name type="scientific">Rhodocollybia butyracea</name>
    <dbReference type="NCBI Taxonomy" id="206335"/>
    <lineage>
        <taxon>Eukaryota</taxon>
        <taxon>Fungi</taxon>
        <taxon>Dikarya</taxon>
        <taxon>Basidiomycota</taxon>
        <taxon>Agaricomycotina</taxon>
        <taxon>Agaricomycetes</taxon>
        <taxon>Agaricomycetidae</taxon>
        <taxon>Agaricales</taxon>
        <taxon>Marasmiineae</taxon>
        <taxon>Omphalotaceae</taxon>
        <taxon>Rhodocollybia</taxon>
    </lineage>
</organism>
<sequence>MLSFSTLARYSRTSLFSQSRLATTPCRFLLDVNSARCFSSKRSIPHAKAPKSTKEAEKESRAKKATEKKATSLSEKKADEIKATSAEKDEVSIMISMSTGSQATNIFGYLAPRITLEFTKRSDVESQYSERIVKNFGCTSIRLLDCLLYHSVHYRS</sequence>
<evidence type="ECO:0000313" key="3">
    <source>
        <dbReference type="Proteomes" id="UP000772434"/>
    </source>
</evidence>
<accession>A0A9P5UB77</accession>
<evidence type="ECO:0000256" key="1">
    <source>
        <dbReference type="SAM" id="MobiDB-lite"/>
    </source>
</evidence>
<dbReference type="Proteomes" id="UP000772434">
    <property type="component" value="Unassembled WGS sequence"/>
</dbReference>
<dbReference type="AlphaFoldDB" id="A0A9P5UB77"/>